<protein>
    <submittedName>
        <fullName evidence="1">Uncharacterized protein</fullName>
    </submittedName>
</protein>
<organism evidence="1">
    <name type="scientific">Ovis aries</name>
    <name type="common">Sheep</name>
    <dbReference type="NCBI Taxonomy" id="9940"/>
    <lineage>
        <taxon>Eukaryota</taxon>
        <taxon>Metazoa</taxon>
        <taxon>Chordata</taxon>
        <taxon>Craniata</taxon>
        <taxon>Vertebrata</taxon>
        <taxon>Euteleostomi</taxon>
        <taxon>Mammalia</taxon>
        <taxon>Eutheria</taxon>
        <taxon>Laurasiatheria</taxon>
        <taxon>Artiodactyla</taxon>
        <taxon>Ruminantia</taxon>
        <taxon>Pecora</taxon>
        <taxon>Bovidae</taxon>
        <taxon>Caprinae</taxon>
        <taxon>Ovis</taxon>
    </lineage>
</organism>
<reference evidence="1" key="1">
    <citation type="submission" date="2020-11" db="EMBL/GenBank/DDBJ databases">
        <authorList>
            <person name="Davenport K.M."/>
            <person name="Bickhart D.M."/>
            <person name="Smith T.P.L."/>
            <person name="Murdoch B.M."/>
            <person name="Rosen B.D."/>
        </authorList>
    </citation>
    <scope>NUCLEOTIDE SEQUENCE [LARGE SCALE GENOMIC DNA]</scope>
    <source>
        <strain evidence="1">OAR_USU_Benz2616</strain>
    </source>
</reference>
<accession>A0AC11DVV4</accession>
<reference evidence="1" key="3">
    <citation type="submission" date="2025-09" db="UniProtKB">
        <authorList>
            <consortium name="Ensembl"/>
        </authorList>
    </citation>
    <scope>IDENTIFICATION</scope>
</reference>
<dbReference type="Ensembl" id="ENSOART00020066587.1">
    <property type="protein sequence ID" value="ENSOARP00020050685.1"/>
    <property type="gene ID" value="ENSOARG00020033554.1"/>
</dbReference>
<reference evidence="1" key="2">
    <citation type="submission" date="2025-08" db="UniProtKB">
        <authorList>
            <consortium name="Ensembl"/>
        </authorList>
    </citation>
    <scope>IDENTIFICATION</scope>
</reference>
<sequence>MGITNHLTCLLRNLYAGQNATVRTGHGTTDWCQIGKGVHQGCILSPCLLNLYAEYIMGNAGLDEAQAEIKIARRNINNFRYADDTTLVAESEEELKSLLMKVKGESEKVGLKLTIQKTKIMASGPIALWQIDGKQWKQCQTLLGGGAPKSLQMLTASMKLKDTCSLEEKL</sequence>
<name>A0AC11DVV4_SHEEP</name>
<proteinExistence type="predicted"/>
<evidence type="ECO:0000313" key="1">
    <source>
        <dbReference type="Ensembl" id="ENSOARP00020050685.1"/>
    </source>
</evidence>